<dbReference type="Proteomes" id="UP000182517">
    <property type="component" value="Chromosome"/>
</dbReference>
<evidence type="ECO:0000313" key="1">
    <source>
        <dbReference type="EMBL" id="APG27875.1"/>
    </source>
</evidence>
<dbReference type="OrthoDB" id="5296002at2"/>
<keyword evidence="2" id="KW-1185">Reference proteome</keyword>
<evidence type="ECO:0000313" key="2">
    <source>
        <dbReference type="Proteomes" id="UP000182517"/>
    </source>
</evidence>
<sequence>MRDAVRWQIRDLIDFPIEEAVVDVFQVPRDTQREGARTAYVVVARQNLLRQKVALFKETKLKLQAIDIPELVLRNIANLLPNADRGVALLYFGVDSGQIIICRAGKLCLARTINIGVEALRPEAPYWQDMVDSVALEIQRSLDFFDSNFSQSAISSLTLAPLGFSSTDLMSSLGEALGMAVQPLDVAQLLDCQMLPDQPEQCLLAIGAALRMETVSL</sequence>
<name>A0A1L3GPP7_9BACT</name>
<evidence type="ECO:0008006" key="3">
    <source>
        <dbReference type="Google" id="ProtNLM"/>
    </source>
</evidence>
<dbReference type="Gene3D" id="3.30.420.40">
    <property type="match status" value="2"/>
</dbReference>
<organism evidence="1 2">
    <name type="scientific">Syntrophotalea acetylenivorans</name>
    <dbReference type="NCBI Taxonomy" id="1842532"/>
    <lineage>
        <taxon>Bacteria</taxon>
        <taxon>Pseudomonadati</taxon>
        <taxon>Thermodesulfobacteriota</taxon>
        <taxon>Desulfuromonadia</taxon>
        <taxon>Desulfuromonadales</taxon>
        <taxon>Syntrophotaleaceae</taxon>
        <taxon>Syntrophotalea</taxon>
    </lineage>
</organism>
<dbReference type="STRING" id="1842532.A7E78_08530"/>
<dbReference type="KEGG" id="pef:A7E78_08530"/>
<dbReference type="EMBL" id="CP015519">
    <property type="protein sequence ID" value="APG27875.1"/>
    <property type="molecule type" value="Genomic_DNA"/>
</dbReference>
<gene>
    <name evidence="1" type="ORF">A7E78_08530</name>
</gene>
<dbReference type="AlphaFoldDB" id="A0A1L3GPP7"/>
<accession>A0A1L3GPP7</accession>
<dbReference type="Gene3D" id="3.30.1490.300">
    <property type="match status" value="1"/>
</dbReference>
<proteinExistence type="predicted"/>
<reference evidence="1 2" key="1">
    <citation type="journal article" date="2017" name="Genome Announc.">
        <title>Complete Genome Sequences of Two Acetylene-Fermenting Pelobacter acetylenicus Strains.</title>
        <authorList>
            <person name="Sutton J.M."/>
            <person name="Baesman S.M."/>
            <person name="Fierst J.L."/>
            <person name="Poret-Peterson A.T."/>
            <person name="Oremland R.S."/>
            <person name="Dunlap D.S."/>
            <person name="Akob D.M."/>
        </authorList>
    </citation>
    <scope>NUCLEOTIDE SEQUENCE [LARGE SCALE GENOMIC DNA]</scope>
    <source>
        <strain evidence="1 2">SFB93</strain>
    </source>
</reference>
<protein>
    <recommendedName>
        <fullName evidence="3">MSHA biogenesis protein MshI</fullName>
    </recommendedName>
</protein>